<dbReference type="Proteomes" id="UP000243686">
    <property type="component" value="Unassembled WGS sequence"/>
</dbReference>
<dbReference type="AlphaFoldDB" id="A0A1S8WGJ3"/>
<keyword evidence="2" id="KW-1185">Reference proteome</keyword>
<evidence type="ECO:0000313" key="1">
    <source>
        <dbReference type="EMBL" id="OON13551.1"/>
    </source>
</evidence>
<proteinExistence type="predicted"/>
<accession>A0A1S8WGJ3</accession>
<evidence type="ECO:0000313" key="2">
    <source>
        <dbReference type="Proteomes" id="UP000243686"/>
    </source>
</evidence>
<name>A0A1S8WGJ3_OPIVI</name>
<sequence>DSLFIITRYLEKIKNCYCVHHSHGITDQKCVGDIAGDRFRASNIQCLANCVGNGNVQPNISQRHANSSTDTNKLVPAGHMQDAINFLCNNAFPG</sequence>
<protein>
    <submittedName>
        <fullName evidence="1">Uncharacterized protein</fullName>
    </submittedName>
</protein>
<feature type="non-terminal residue" evidence="1">
    <location>
        <position position="1"/>
    </location>
</feature>
<gene>
    <name evidence="1" type="ORF">X801_10676</name>
</gene>
<dbReference type="EMBL" id="KV907312">
    <property type="protein sequence ID" value="OON13551.1"/>
    <property type="molecule type" value="Genomic_DNA"/>
</dbReference>
<reference evidence="1 2" key="1">
    <citation type="submission" date="2015-03" db="EMBL/GenBank/DDBJ databases">
        <title>Draft genome of the nematode, Opisthorchis viverrini.</title>
        <authorList>
            <person name="Mitreva M."/>
        </authorList>
    </citation>
    <scope>NUCLEOTIDE SEQUENCE [LARGE SCALE GENOMIC DNA]</scope>
    <source>
        <strain evidence="1">Khon Kaen</strain>
    </source>
</reference>
<organism evidence="1 2">
    <name type="scientific">Opisthorchis viverrini</name>
    <name type="common">Southeast Asian liver fluke</name>
    <dbReference type="NCBI Taxonomy" id="6198"/>
    <lineage>
        <taxon>Eukaryota</taxon>
        <taxon>Metazoa</taxon>
        <taxon>Spiralia</taxon>
        <taxon>Lophotrochozoa</taxon>
        <taxon>Platyhelminthes</taxon>
        <taxon>Trematoda</taxon>
        <taxon>Digenea</taxon>
        <taxon>Opisthorchiida</taxon>
        <taxon>Opisthorchiata</taxon>
        <taxon>Opisthorchiidae</taxon>
        <taxon>Opisthorchis</taxon>
    </lineage>
</organism>